<protein>
    <submittedName>
        <fullName evidence="1">Uncharacterized protein</fullName>
    </submittedName>
</protein>
<organism evidence="1 2">
    <name type="scientific">Thiosulfatimonas sediminis</name>
    <dbReference type="NCBI Taxonomy" id="2675054"/>
    <lineage>
        <taxon>Bacteria</taxon>
        <taxon>Pseudomonadati</taxon>
        <taxon>Pseudomonadota</taxon>
        <taxon>Gammaproteobacteria</taxon>
        <taxon>Thiotrichales</taxon>
        <taxon>Piscirickettsiaceae</taxon>
        <taxon>Thiosulfatimonas</taxon>
    </lineage>
</organism>
<accession>A0A6F8PT65</accession>
<dbReference type="InterPro" id="IPR036520">
    <property type="entry name" value="UPF0759_sf"/>
</dbReference>
<evidence type="ECO:0000313" key="2">
    <source>
        <dbReference type="Proteomes" id="UP000501726"/>
    </source>
</evidence>
<dbReference type="EMBL" id="AP021889">
    <property type="protein sequence ID" value="BBP45299.1"/>
    <property type="molecule type" value="Genomic_DNA"/>
</dbReference>
<dbReference type="RefSeq" id="WP_173270897.1">
    <property type="nucleotide sequence ID" value="NZ_AP021889.1"/>
</dbReference>
<keyword evidence="2" id="KW-1185">Reference proteome</keyword>
<evidence type="ECO:0000313" key="1">
    <source>
        <dbReference type="EMBL" id="BBP45299.1"/>
    </source>
</evidence>
<name>A0A6F8PT65_9GAMM</name>
<dbReference type="SUPFAM" id="SSF117396">
    <property type="entry name" value="TM1631-like"/>
    <property type="match status" value="1"/>
</dbReference>
<gene>
    <name evidence="1" type="ORF">THMIRHAS_06720</name>
</gene>
<sequence>MKTLENMEISTLGWMSSAWQSDFYPEDLPSEWFFDYYLNYFRLACVPASEWLQWRVDNGLSSTAFANFADCVNQQNRLLLVAGEADFDELQRLLPLLQCTSLGEQLIGVLLQAEGHLPPQSVAGYPLTLLSRQLQWPGWSWQAGELTVSGAPLCWISELPTNGREQSQLLKSFMQSLAEPLAVPVCIADENAQMSDIRNLQTVAELLGY</sequence>
<dbReference type="KEGG" id="tse:THMIRHAS_06720"/>
<proteinExistence type="predicted"/>
<dbReference type="Proteomes" id="UP000501726">
    <property type="component" value="Chromosome"/>
</dbReference>
<dbReference type="AlphaFoldDB" id="A0A6F8PT65"/>
<reference evidence="2" key="1">
    <citation type="submission" date="2019-11" db="EMBL/GenBank/DDBJ databases">
        <title>Isolation and characterization of two novel species in the genus Thiomicrorhabdus.</title>
        <authorList>
            <person name="Mochizuki J."/>
            <person name="Kojima H."/>
            <person name="Fukui M."/>
        </authorList>
    </citation>
    <scope>NUCLEOTIDE SEQUENCE [LARGE SCALE GENOMIC DNA]</scope>
    <source>
        <strain evidence="2">aks77</strain>
    </source>
</reference>